<gene>
    <name evidence="2" type="ORF">EVAR_31287_1</name>
</gene>
<reference evidence="2 3" key="1">
    <citation type="journal article" date="2019" name="Commun. Biol.">
        <title>The bagworm genome reveals a unique fibroin gene that provides high tensile strength.</title>
        <authorList>
            <person name="Kono N."/>
            <person name="Nakamura H."/>
            <person name="Ohtoshi R."/>
            <person name="Tomita M."/>
            <person name="Numata K."/>
            <person name="Arakawa K."/>
        </authorList>
    </citation>
    <scope>NUCLEOTIDE SEQUENCE [LARGE SCALE GENOMIC DNA]</scope>
</reference>
<comment type="caution">
    <text evidence="2">The sequence shown here is derived from an EMBL/GenBank/DDBJ whole genome shotgun (WGS) entry which is preliminary data.</text>
</comment>
<keyword evidence="3" id="KW-1185">Reference proteome</keyword>
<name>A0A4C1VRZ4_EUMVA</name>
<accession>A0A4C1VRZ4</accession>
<proteinExistence type="predicted"/>
<dbReference type="EMBL" id="BGZK01000394">
    <property type="protein sequence ID" value="GBP41162.1"/>
    <property type="molecule type" value="Genomic_DNA"/>
</dbReference>
<evidence type="ECO:0000313" key="2">
    <source>
        <dbReference type="EMBL" id="GBP41162.1"/>
    </source>
</evidence>
<organism evidence="2 3">
    <name type="scientific">Eumeta variegata</name>
    <name type="common">Bagworm moth</name>
    <name type="synonym">Eumeta japonica</name>
    <dbReference type="NCBI Taxonomy" id="151549"/>
    <lineage>
        <taxon>Eukaryota</taxon>
        <taxon>Metazoa</taxon>
        <taxon>Ecdysozoa</taxon>
        <taxon>Arthropoda</taxon>
        <taxon>Hexapoda</taxon>
        <taxon>Insecta</taxon>
        <taxon>Pterygota</taxon>
        <taxon>Neoptera</taxon>
        <taxon>Endopterygota</taxon>
        <taxon>Lepidoptera</taxon>
        <taxon>Glossata</taxon>
        <taxon>Ditrysia</taxon>
        <taxon>Tineoidea</taxon>
        <taxon>Psychidae</taxon>
        <taxon>Oiketicinae</taxon>
        <taxon>Eumeta</taxon>
    </lineage>
</organism>
<dbReference type="Proteomes" id="UP000299102">
    <property type="component" value="Unassembled WGS sequence"/>
</dbReference>
<sequence length="442" mass="49790">MFSITEARNSPTVSLAHTFKLQLTIAVDELERRAPRADRSARRLIPTALSAAAALRRPSADKRPDAAAGDGETGSYAPRRLVSGGIARAMHGPGSSSITRYRVLAALNLPRQTSAPPLVPAARRGCGRFQRVKMFVGSLGDFRLGKSLSVHATIPLVLAVFVFPLPEHVPPQTFYYSWRALNICVHYVDRLRVPPLLTTAVDYRRHQFGHMRDRQFKPFPVVIEYILSRWFGMLPPHRWRRSTAAHRVMMEALKYPSPSIRNENRSCEDVPTHAWRVISATQKNHQQYTHTALGDSAAVAPFRMIDQRRPSHNRHCHTDFYPGAGAVMDLKRKKIPRENIMDAYNLCDHASAIERDRPVFRYSVALSPGNASGRKIDPFSRKVAFATKAKNEMFGLNKHGAGVLCHGYVGLEDKYRSRPTARRPRRANPPMINEKVLVMSRI</sequence>
<evidence type="ECO:0000313" key="3">
    <source>
        <dbReference type="Proteomes" id="UP000299102"/>
    </source>
</evidence>
<feature type="region of interest" description="Disordered" evidence="1">
    <location>
        <begin position="55"/>
        <end position="76"/>
    </location>
</feature>
<dbReference type="AlphaFoldDB" id="A0A4C1VRZ4"/>
<evidence type="ECO:0000256" key="1">
    <source>
        <dbReference type="SAM" id="MobiDB-lite"/>
    </source>
</evidence>
<protein>
    <submittedName>
        <fullName evidence="2">Uncharacterized protein</fullName>
    </submittedName>
</protein>